<keyword evidence="3" id="KW-1185">Reference proteome</keyword>
<evidence type="ECO:0000313" key="3">
    <source>
        <dbReference type="Proteomes" id="UP001501243"/>
    </source>
</evidence>
<gene>
    <name evidence="2" type="ORF">GCM10023172_34380</name>
</gene>
<feature type="compositionally biased region" description="Acidic residues" evidence="1">
    <location>
        <begin position="1"/>
        <end position="12"/>
    </location>
</feature>
<name>A0ABP8QRL8_9BACT</name>
<feature type="compositionally biased region" description="Polar residues" evidence="1">
    <location>
        <begin position="16"/>
        <end position="33"/>
    </location>
</feature>
<protein>
    <submittedName>
        <fullName evidence="2">Uncharacterized protein</fullName>
    </submittedName>
</protein>
<dbReference type="EMBL" id="BAABGQ010000008">
    <property type="protein sequence ID" value="GAA4505883.1"/>
    <property type="molecule type" value="Genomic_DNA"/>
</dbReference>
<feature type="compositionally biased region" description="Basic and acidic residues" evidence="1">
    <location>
        <begin position="39"/>
        <end position="50"/>
    </location>
</feature>
<feature type="compositionally biased region" description="Polar residues" evidence="1">
    <location>
        <begin position="93"/>
        <end position="108"/>
    </location>
</feature>
<dbReference type="Proteomes" id="UP001501243">
    <property type="component" value="Unassembled WGS sequence"/>
</dbReference>
<sequence length="152" mass="16688">MILSDELFEEDGTTPKAKTQGQQTDAPNQNPTLSIPAGHNEELAKQRDYQEDQSNNKQSDDASAHRNVGANAYTQRSDQKDQLQNLHIGGSETEPQGGNNHTTANEQAQGPGFTEEGSYELDEQGEGIRMHEQKLGDKQAGGSVQRPQDERL</sequence>
<dbReference type="RefSeq" id="WP_208130903.1">
    <property type="nucleotide sequence ID" value="NZ_BAABGQ010000008.1"/>
</dbReference>
<reference evidence="3" key="1">
    <citation type="journal article" date="2019" name="Int. J. Syst. Evol. Microbiol.">
        <title>The Global Catalogue of Microorganisms (GCM) 10K type strain sequencing project: providing services to taxonomists for standard genome sequencing and annotation.</title>
        <authorList>
            <consortium name="The Broad Institute Genomics Platform"/>
            <consortium name="The Broad Institute Genome Sequencing Center for Infectious Disease"/>
            <person name="Wu L."/>
            <person name="Ma J."/>
        </authorList>
    </citation>
    <scope>NUCLEOTIDE SEQUENCE [LARGE SCALE GENOMIC DNA]</scope>
    <source>
        <strain evidence="3">JCM 17841</strain>
    </source>
</reference>
<comment type="caution">
    <text evidence="2">The sequence shown here is derived from an EMBL/GenBank/DDBJ whole genome shotgun (WGS) entry which is preliminary data.</text>
</comment>
<evidence type="ECO:0000256" key="1">
    <source>
        <dbReference type="SAM" id="MobiDB-lite"/>
    </source>
</evidence>
<proteinExistence type="predicted"/>
<organism evidence="2 3">
    <name type="scientific">Hymenobacter ginsengisoli</name>
    <dbReference type="NCBI Taxonomy" id="1051626"/>
    <lineage>
        <taxon>Bacteria</taxon>
        <taxon>Pseudomonadati</taxon>
        <taxon>Bacteroidota</taxon>
        <taxon>Cytophagia</taxon>
        <taxon>Cytophagales</taxon>
        <taxon>Hymenobacteraceae</taxon>
        <taxon>Hymenobacter</taxon>
    </lineage>
</organism>
<feature type="region of interest" description="Disordered" evidence="1">
    <location>
        <begin position="1"/>
        <end position="152"/>
    </location>
</feature>
<feature type="compositionally biased region" description="Basic and acidic residues" evidence="1">
    <location>
        <begin position="126"/>
        <end position="137"/>
    </location>
</feature>
<evidence type="ECO:0000313" key="2">
    <source>
        <dbReference type="EMBL" id="GAA4505883.1"/>
    </source>
</evidence>
<accession>A0ABP8QRL8</accession>